<dbReference type="PROSITE" id="PS51313">
    <property type="entry name" value="VPS28_N"/>
    <property type="match status" value="1"/>
</dbReference>
<comment type="caution">
    <text evidence="9">The sequence shown here is derived from an EMBL/GenBank/DDBJ whole genome shotgun (WGS) entry which is preliminary data.</text>
</comment>
<dbReference type="InterPro" id="IPR037202">
    <property type="entry name" value="ESCRT_assembly_dom"/>
</dbReference>
<dbReference type="InterPro" id="IPR037206">
    <property type="entry name" value="VPS28_C_sf"/>
</dbReference>
<organism evidence="9 10">
    <name type="scientific">Candida albicans P78048</name>
    <dbReference type="NCBI Taxonomy" id="1094989"/>
    <lineage>
        <taxon>Eukaryota</taxon>
        <taxon>Fungi</taxon>
        <taxon>Dikarya</taxon>
        <taxon>Ascomycota</taxon>
        <taxon>Saccharomycotina</taxon>
        <taxon>Pichiomycetes</taxon>
        <taxon>Debaryomycetaceae</taxon>
        <taxon>Candida/Lodderomyces clade</taxon>
        <taxon>Candida</taxon>
    </lineage>
</organism>
<evidence type="ECO:0000256" key="5">
    <source>
        <dbReference type="PIRNR" id="PIRNR017535"/>
    </source>
</evidence>
<sequence>MTSSPPEYAPTSTSSFTVSTSDVYNQEVTKSSLIKTPLHKSVYDSLAEIYSILPTLEMVENSYLKDYITDKERYTSTTYRLIHQYQMLIKVFTDDQTKFQLLQKEFLPGLLSDMSNFLDLLLSKFNDSYPHAVSRIKNGLPATIEQINGNQPTSASARLVAEITGNFITCMDAVKLNYKSKEQLHPLLSDLVVNLNELNEELQFTGKSKLVNWLIKINNLQTELTQEEADSFLNDLDIAYKGFYTTLE</sequence>
<evidence type="ECO:0000259" key="7">
    <source>
        <dbReference type="PROSITE" id="PS51310"/>
    </source>
</evidence>
<keyword evidence="3 5" id="KW-0967">Endosome</keyword>
<dbReference type="EMBL" id="AJIX01000013">
    <property type="protein sequence ID" value="KGR13866.1"/>
    <property type="molecule type" value="Genomic_DNA"/>
</dbReference>
<dbReference type="Pfam" id="PF03997">
    <property type="entry name" value="VPS28"/>
    <property type="match status" value="1"/>
</dbReference>
<evidence type="ECO:0000259" key="8">
    <source>
        <dbReference type="PROSITE" id="PS51313"/>
    </source>
</evidence>
<name>A0AB34PV35_CANAX</name>
<dbReference type="PIRSF" id="PIRSF017535">
    <property type="entry name" value="VPS28"/>
    <property type="match status" value="1"/>
</dbReference>
<evidence type="ECO:0000313" key="10">
    <source>
        <dbReference type="Proteomes" id="UP000030161"/>
    </source>
</evidence>
<dbReference type="InterPro" id="IPR017898">
    <property type="entry name" value="VPS28_N"/>
</dbReference>
<comment type="function">
    <text evidence="5">Component of the ESCRT-I complex (endosomal sorting complex required for transport I), a regulator of vesicular trafficking process.</text>
</comment>
<dbReference type="SUPFAM" id="SSF140427">
    <property type="entry name" value="VPS28 C-terminal domain-like"/>
    <property type="match status" value="1"/>
</dbReference>
<dbReference type="PANTHER" id="PTHR12937:SF0">
    <property type="entry name" value="VACUOLAR PROTEIN SORTING-ASSOCIATED PROTEIN 28 HOMOLOG"/>
    <property type="match status" value="1"/>
</dbReference>
<gene>
    <name evidence="9" type="ORF">MG3_02299</name>
</gene>
<keyword evidence="4 5" id="KW-0653">Protein transport</keyword>
<dbReference type="GO" id="GO:0000813">
    <property type="term" value="C:ESCRT I complex"/>
    <property type="evidence" value="ECO:0007669"/>
    <property type="project" value="UniProtKB-UniRule"/>
</dbReference>
<evidence type="ECO:0000313" key="9">
    <source>
        <dbReference type="EMBL" id="KGR13866.1"/>
    </source>
</evidence>
<feature type="domain" description="VPS28 N-terminal" evidence="8">
    <location>
        <begin position="17"/>
        <end position="146"/>
    </location>
</feature>
<feature type="domain" description="VPS28 C-terminal" evidence="7">
    <location>
        <begin position="155"/>
        <end position="248"/>
    </location>
</feature>
<evidence type="ECO:0000256" key="6">
    <source>
        <dbReference type="PROSITE-ProRule" id="PRU00642"/>
    </source>
</evidence>
<comment type="subcellular location">
    <subcellularLocation>
        <location evidence="1">Endosome</location>
    </subcellularLocation>
</comment>
<dbReference type="SMR" id="A0AB34PV35"/>
<dbReference type="InterPro" id="IPR038358">
    <property type="entry name" value="VPS28_N_sf"/>
</dbReference>
<evidence type="ECO:0000256" key="4">
    <source>
        <dbReference type="ARBA" id="ARBA00022927"/>
    </source>
</evidence>
<dbReference type="PROSITE" id="PS51310">
    <property type="entry name" value="VPS28_C"/>
    <property type="match status" value="1"/>
</dbReference>
<dbReference type="AlphaFoldDB" id="A0AB34PV35"/>
<dbReference type="Gene3D" id="1.20.1440.200">
    <property type="match status" value="1"/>
</dbReference>
<evidence type="ECO:0000256" key="1">
    <source>
        <dbReference type="ARBA" id="ARBA00004177"/>
    </source>
</evidence>
<evidence type="ECO:0000256" key="2">
    <source>
        <dbReference type="ARBA" id="ARBA00022448"/>
    </source>
</evidence>
<dbReference type="InterPro" id="IPR007143">
    <property type="entry name" value="Vps28"/>
</dbReference>
<protein>
    <recommendedName>
        <fullName evidence="5">Vacuolar protein sorting-associated protein 28</fullName>
    </recommendedName>
    <alternativeName>
        <fullName evidence="5">ESCRT-I complex subunit VPS28</fullName>
    </alternativeName>
</protein>
<dbReference type="InterPro" id="IPR017899">
    <property type="entry name" value="VPS28_C"/>
</dbReference>
<keyword evidence="2 5" id="KW-0813">Transport</keyword>
<dbReference type="Proteomes" id="UP000030161">
    <property type="component" value="Unassembled WGS sequence"/>
</dbReference>
<dbReference type="GO" id="GO:0044877">
    <property type="term" value="F:protein-containing complex binding"/>
    <property type="evidence" value="ECO:0007669"/>
    <property type="project" value="TreeGrafter"/>
</dbReference>
<dbReference type="PANTHER" id="PTHR12937">
    <property type="entry name" value="VACUOLAR PROTEIN SORTING 28, ISOFORM 2 VPS28"/>
    <property type="match status" value="1"/>
</dbReference>
<dbReference type="SUPFAM" id="SSF140111">
    <property type="entry name" value="Endosomal sorting complex assembly domain"/>
    <property type="match status" value="1"/>
</dbReference>
<evidence type="ECO:0000256" key="3">
    <source>
        <dbReference type="ARBA" id="ARBA00022753"/>
    </source>
</evidence>
<proteinExistence type="inferred from homology"/>
<dbReference type="Gene3D" id="1.20.120.1130">
    <property type="match status" value="1"/>
</dbReference>
<dbReference type="GO" id="GO:0043328">
    <property type="term" value="P:protein transport to vacuole involved in ubiquitin-dependent protein catabolic process via the multivesicular body sorting pathway"/>
    <property type="evidence" value="ECO:0007669"/>
    <property type="project" value="TreeGrafter"/>
</dbReference>
<comment type="similarity">
    <text evidence="5 6">Belongs to the VPS28 family.</text>
</comment>
<reference evidence="9 10" key="1">
    <citation type="submission" date="2013-12" db="EMBL/GenBank/DDBJ databases">
        <title>The Genome Sequence of Candida albicans P78048.</title>
        <authorList>
            <consortium name="The Broad Institute Genome Sequencing Platform"/>
            <consortium name="The Broad Institute Genome Sequencing Center for Infectious Disease"/>
            <person name="Cuomo C."/>
            <person name="Bennett R."/>
            <person name="Hirakawa M."/>
            <person name="Noverr M."/>
            <person name="Mitchell A."/>
            <person name="Young S.K."/>
            <person name="Zeng Q."/>
            <person name="Gargeya S."/>
            <person name="Fitzgerald M."/>
            <person name="Abouelleil A."/>
            <person name="Alvarado L."/>
            <person name="Berlin A.M."/>
            <person name="Chapman S.B."/>
            <person name="Dewar J."/>
            <person name="Goldberg J."/>
            <person name="Griggs A."/>
            <person name="Gujja S."/>
            <person name="Hansen M."/>
            <person name="Howarth C."/>
            <person name="Imamovic A."/>
            <person name="Larimer J."/>
            <person name="McCowan C."/>
            <person name="Murphy C."/>
            <person name="Pearson M."/>
            <person name="Priest M."/>
            <person name="Roberts A."/>
            <person name="Saif S."/>
            <person name="Shea T."/>
            <person name="Sykes S."/>
            <person name="Wortman J."/>
            <person name="Nusbaum C."/>
            <person name="Birren B."/>
        </authorList>
    </citation>
    <scope>NUCLEOTIDE SEQUENCE [LARGE SCALE GENOMIC DNA]</scope>
    <source>
        <strain evidence="9 10">P78048</strain>
    </source>
</reference>
<accession>A0AB34PV35</accession>